<dbReference type="eggNOG" id="ENOG502S1M0">
    <property type="taxonomic scope" value="Eukaryota"/>
</dbReference>
<keyword evidence="2" id="KW-0472">Membrane</keyword>
<reference evidence="5" key="2">
    <citation type="submission" date="2010-05" db="EMBL/GenBank/DDBJ databases">
        <title>The genome sequence of Magnaporthe poae strain ATCC 64411.</title>
        <authorList>
            <person name="Ma L.-J."/>
            <person name="Dead R."/>
            <person name="Young S."/>
            <person name="Zeng Q."/>
            <person name="Koehrsen M."/>
            <person name="Alvarado L."/>
            <person name="Berlin A."/>
            <person name="Chapman S.B."/>
            <person name="Chen Z."/>
            <person name="Freedman E."/>
            <person name="Gellesch M."/>
            <person name="Goldberg J."/>
            <person name="Griggs A."/>
            <person name="Gujja S."/>
            <person name="Heilman E.R."/>
            <person name="Heiman D."/>
            <person name="Hepburn T."/>
            <person name="Howarth C."/>
            <person name="Jen D."/>
            <person name="Larson L."/>
            <person name="Mehta T."/>
            <person name="Neiman D."/>
            <person name="Pearson M."/>
            <person name="Roberts A."/>
            <person name="Saif S."/>
            <person name="Shea T."/>
            <person name="Shenoy N."/>
            <person name="Sisk P."/>
            <person name="Stolte C."/>
            <person name="Sykes S."/>
            <person name="Walk T."/>
            <person name="White J."/>
            <person name="Yandava C."/>
            <person name="Haas B."/>
            <person name="Nusbaum C."/>
            <person name="Birren B."/>
        </authorList>
    </citation>
    <scope>NUCLEOTIDE SEQUENCE [LARGE SCALE GENOMIC DNA]</scope>
    <source>
        <strain evidence="5">ATCC 64411 / 73-15</strain>
    </source>
</reference>
<keyword evidence="2" id="KW-0812">Transmembrane</keyword>
<name>A0A0C4DSL5_MAGP6</name>
<dbReference type="Proteomes" id="UP000011715">
    <property type="component" value="Unassembled WGS sequence"/>
</dbReference>
<evidence type="ECO:0000256" key="2">
    <source>
        <dbReference type="SAM" id="Phobius"/>
    </source>
</evidence>
<evidence type="ECO:0000313" key="4">
    <source>
        <dbReference type="EnsemblFungi" id="MAPG_02897T0"/>
    </source>
</evidence>
<accession>A0A0C4DSL5</accession>
<reference evidence="4" key="5">
    <citation type="submission" date="2015-06" db="UniProtKB">
        <authorList>
            <consortium name="EnsemblFungi"/>
        </authorList>
    </citation>
    <scope>IDENTIFICATION</scope>
    <source>
        <strain evidence="4">ATCC 64411</strain>
    </source>
</reference>
<dbReference type="EnsemblFungi" id="MAPG_02897T0">
    <property type="protein sequence ID" value="MAPG_02897T0"/>
    <property type="gene ID" value="MAPG_02897"/>
</dbReference>
<feature type="transmembrane region" description="Helical" evidence="2">
    <location>
        <begin position="528"/>
        <end position="550"/>
    </location>
</feature>
<keyword evidence="2" id="KW-1133">Transmembrane helix</keyword>
<organism evidence="4 5">
    <name type="scientific">Magnaporthiopsis poae (strain ATCC 64411 / 73-15)</name>
    <name type="common">Kentucky bluegrass fungus</name>
    <name type="synonym">Magnaporthe poae</name>
    <dbReference type="NCBI Taxonomy" id="644358"/>
    <lineage>
        <taxon>Eukaryota</taxon>
        <taxon>Fungi</taxon>
        <taxon>Dikarya</taxon>
        <taxon>Ascomycota</taxon>
        <taxon>Pezizomycotina</taxon>
        <taxon>Sordariomycetes</taxon>
        <taxon>Sordariomycetidae</taxon>
        <taxon>Magnaporthales</taxon>
        <taxon>Magnaporthaceae</taxon>
        <taxon>Magnaporthiopsis</taxon>
    </lineage>
</organism>
<reference evidence="3" key="1">
    <citation type="submission" date="2010-05" db="EMBL/GenBank/DDBJ databases">
        <title>The Genome Sequence of Magnaporthe poae strain ATCC 64411.</title>
        <authorList>
            <consortium name="The Broad Institute Genome Sequencing Platform"/>
            <consortium name="Broad Institute Genome Sequencing Center for Infectious Disease"/>
            <person name="Ma L.-J."/>
            <person name="Dead R."/>
            <person name="Young S."/>
            <person name="Zeng Q."/>
            <person name="Koehrsen M."/>
            <person name="Alvarado L."/>
            <person name="Berlin A."/>
            <person name="Chapman S.B."/>
            <person name="Chen Z."/>
            <person name="Freedman E."/>
            <person name="Gellesch M."/>
            <person name="Goldberg J."/>
            <person name="Griggs A."/>
            <person name="Gujja S."/>
            <person name="Heilman E.R."/>
            <person name="Heiman D."/>
            <person name="Hepburn T."/>
            <person name="Howarth C."/>
            <person name="Jen D."/>
            <person name="Larson L."/>
            <person name="Mehta T."/>
            <person name="Neiman D."/>
            <person name="Pearson M."/>
            <person name="Roberts A."/>
            <person name="Saif S."/>
            <person name="Shea T."/>
            <person name="Shenoy N."/>
            <person name="Sisk P."/>
            <person name="Stolte C."/>
            <person name="Sykes S."/>
            <person name="Walk T."/>
            <person name="White J."/>
            <person name="Yandava C."/>
            <person name="Haas B."/>
            <person name="Nusbaum C."/>
            <person name="Birren B."/>
        </authorList>
    </citation>
    <scope>NUCLEOTIDE SEQUENCE</scope>
    <source>
        <strain evidence="3">ATCC 64411</strain>
    </source>
</reference>
<proteinExistence type="predicted"/>
<feature type="transmembrane region" description="Helical" evidence="2">
    <location>
        <begin position="198"/>
        <end position="219"/>
    </location>
</feature>
<evidence type="ECO:0000256" key="1">
    <source>
        <dbReference type="SAM" id="MobiDB-lite"/>
    </source>
</evidence>
<reference evidence="4" key="4">
    <citation type="journal article" date="2015" name="G3 (Bethesda)">
        <title>Genome sequences of three phytopathogenic species of the Magnaporthaceae family of fungi.</title>
        <authorList>
            <person name="Okagaki L.H."/>
            <person name="Nunes C.C."/>
            <person name="Sailsbery J."/>
            <person name="Clay B."/>
            <person name="Brown D."/>
            <person name="John T."/>
            <person name="Oh Y."/>
            <person name="Young N."/>
            <person name="Fitzgerald M."/>
            <person name="Haas B.J."/>
            <person name="Zeng Q."/>
            <person name="Young S."/>
            <person name="Adiconis X."/>
            <person name="Fan L."/>
            <person name="Levin J.Z."/>
            <person name="Mitchell T.K."/>
            <person name="Okubara P.A."/>
            <person name="Farman M.L."/>
            <person name="Kohn L.M."/>
            <person name="Birren B."/>
            <person name="Ma L.-J."/>
            <person name="Dean R.A."/>
        </authorList>
    </citation>
    <scope>NUCLEOTIDE SEQUENCE</scope>
    <source>
        <strain evidence="4">ATCC 64411 / 73-15</strain>
    </source>
</reference>
<protein>
    <submittedName>
        <fullName evidence="3 4">Uncharacterized protein</fullName>
    </submittedName>
</protein>
<evidence type="ECO:0000313" key="3">
    <source>
        <dbReference type="EMBL" id="KLU83847.1"/>
    </source>
</evidence>
<evidence type="ECO:0000313" key="5">
    <source>
        <dbReference type="Proteomes" id="UP000011715"/>
    </source>
</evidence>
<feature type="compositionally biased region" description="Low complexity" evidence="1">
    <location>
        <begin position="19"/>
        <end position="32"/>
    </location>
</feature>
<feature type="transmembrane region" description="Helical" evidence="2">
    <location>
        <begin position="94"/>
        <end position="116"/>
    </location>
</feature>
<feature type="region of interest" description="Disordered" evidence="1">
    <location>
        <begin position="1"/>
        <end position="88"/>
    </location>
</feature>
<dbReference type="OrthoDB" id="3596604at2759"/>
<dbReference type="AlphaFoldDB" id="A0A0C4DSL5"/>
<reference evidence="3" key="3">
    <citation type="submission" date="2011-03" db="EMBL/GenBank/DDBJ databases">
        <title>Annotation of Magnaporthe poae ATCC 64411.</title>
        <authorList>
            <person name="Ma L.-J."/>
            <person name="Dead R."/>
            <person name="Young S.K."/>
            <person name="Zeng Q."/>
            <person name="Gargeya S."/>
            <person name="Fitzgerald M."/>
            <person name="Haas B."/>
            <person name="Abouelleil A."/>
            <person name="Alvarado L."/>
            <person name="Arachchi H.M."/>
            <person name="Berlin A."/>
            <person name="Brown A."/>
            <person name="Chapman S.B."/>
            <person name="Chen Z."/>
            <person name="Dunbar C."/>
            <person name="Freedman E."/>
            <person name="Gearin G."/>
            <person name="Gellesch M."/>
            <person name="Goldberg J."/>
            <person name="Griggs A."/>
            <person name="Gujja S."/>
            <person name="Heiman D."/>
            <person name="Howarth C."/>
            <person name="Larson L."/>
            <person name="Lui A."/>
            <person name="MacDonald P.J.P."/>
            <person name="Mehta T."/>
            <person name="Montmayeur A."/>
            <person name="Murphy C."/>
            <person name="Neiman D."/>
            <person name="Pearson M."/>
            <person name="Priest M."/>
            <person name="Roberts A."/>
            <person name="Saif S."/>
            <person name="Shea T."/>
            <person name="Shenoy N."/>
            <person name="Sisk P."/>
            <person name="Stolte C."/>
            <person name="Sykes S."/>
            <person name="Yandava C."/>
            <person name="Wortman J."/>
            <person name="Nusbaum C."/>
            <person name="Birren B."/>
        </authorList>
    </citation>
    <scope>NUCLEOTIDE SEQUENCE</scope>
    <source>
        <strain evidence="3">ATCC 64411</strain>
    </source>
</reference>
<dbReference type="OMA" id="RWWILSK"/>
<dbReference type="EMBL" id="ADBL01000702">
    <property type="status" value="NOT_ANNOTATED_CDS"/>
    <property type="molecule type" value="Genomic_DNA"/>
</dbReference>
<dbReference type="EMBL" id="GL876967">
    <property type="protein sequence ID" value="KLU83847.1"/>
    <property type="molecule type" value="Genomic_DNA"/>
</dbReference>
<sequence>MGPYVSLDGGEGRSGIPLSSTMTPAAMNSASMPMPPPDPQGYWDGRQEPSQTQRDQDERQRQNESDFNHVSRQSSLATRQFKGFPSKRPSRKQAVMGLLTRWIAIVAFIASVYAVLVTFSSMDVLTKTKKRVFNTLITGLSIGLALMTVSIMNSVVADLRWWILSRRHRSVSKVEGILHAHSLSRVTMLILSSKRPSLLATAFSWILLALAAQVGLASVNLCFSVENNEDKALLQKGNVFLPSLDTIDTGSAGVSALAAKQYAAYNLGVMSQSFRTTTNNFSYPEPASMWGSDNPMFFCGTDHAACTYVFHELNPQSVNVTDRIPITVTTERRLTVETTCEAYPVITGADGTQTNITVRISPTANLSVTLPVRGGLDQTTFMTDTRISCGSRCSYVTAFESTETESWWYNCTTSVSSVEKAERPEEEVGSEMARLAAAAIALQGFASVTGDTAINQPRFAQLPVQAQVYPTESFFGEAQHGDSKALALTMSRFAIGVIGAAAEGNPGVIVPGNQPEIGVRLKMEHWEIIHLIFVLVAMGLLILGIVAVIISHKVVIPKGGPIVEAQVLKSMFKVAVQNVADELQDAGLKTESRSGGKTLWIYRDEYVGNGVYDLYMEEVTIIRPDPVHKA</sequence>
<gene>
    <name evidence="3" type="ORF">MAPG_02897</name>
</gene>
<keyword evidence="5" id="KW-1185">Reference proteome</keyword>
<feature type="transmembrane region" description="Helical" evidence="2">
    <location>
        <begin position="136"/>
        <end position="163"/>
    </location>
</feature>
<dbReference type="VEuPathDB" id="FungiDB:MAPG_02897"/>
<feature type="compositionally biased region" description="Basic and acidic residues" evidence="1">
    <location>
        <begin position="54"/>
        <end position="69"/>
    </location>
</feature>